<feature type="transmembrane region" description="Helical" evidence="1">
    <location>
        <begin position="45"/>
        <end position="66"/>
    </location>
</feature>
<evidence type="ECO:0000313" key="2">
    <source>
        <dbReference type="EMBL" id="KAK4784056.1"/>
    </source>
</evidence>
<gene>
    <name evidence="2" type="ORF">SAY86_018424</name>
    <name evidence="3" type="ORF">SAY86_019111</name>
</gene>
<dbReference type="EMBL" id="JAXQNO010000014">
    <property type="protein sequence ID" value="KAK4784743.1"/>
    <property type="molecule type" value="Genomic_DNA"/>
</dbReference>
<keyword evidence="1" id="KW-0472">Membrane</keyword>
<organism evidence="3 4">
    <name type="scientific">Trapa natans</name>
    <name type="common">Water chestnut</name>
    <dbReference type="NCBI Taxonomy" id="22666"/>
    <lineage>
        <taxon>Eukaryota</taxon>
        <taxon>Viridiplantae</taxon>
        <taxon>Streptophyta</taxon>
        <taxon>Embryophyta</taxon>
        <taxon>Tracheophyta</taxon>
        <taxon>Spermatophyta</taxon>
        <taxon>Magnoliopsida</taxon>
        <taxon>eudicotyledons</taxon>
        <taxon>Gunneridae</taxon>
        <taxon>Pentapetalae</taxon>
        <taxon>rosids</taxon>
        <taxon>malvids</taxon>
        <taxon>Myrtales</taxon>
        <taxon>Lythraceae</taxon>
        <taxon>Trapa</taxon>
    </lineage>
</organism>
<comment type="caution">
    <text evidence="3">The sequence shown here is derived from an EMBL/GenBank/DDBJ whole genome shotgun (WGS) entry which is preliminary data.</text>
</comment>
<reference evidence="3" key="2">
    <citation type="submission" date="2023-11" db="EMBL/GenBank/DDBJ databases">
        <authorList>
            <person name="Zhang X."/>
        </authorList>
    </citation>
    <scope>NUCLEOTIDE SEQUENCE</scope>
    <source>
        <strain evidence="3">F231</strain>
        <tissue evidence="3">Mature leaves and different stages of flower and fruit</tissue>
    </source>
</reference>
<name>A0AAN7R3T5_TRANT</name>
<dbReference type="AlphaFoldDB" id="A0AAN7R3T5"/>
<sequence>MVGMVIHCFEFKRNKKGIFWLHYREGGWRLCSGSAQHRSKAYIPVYSSLLLSDFSLIWFLKCLIWYRFHTNLLPKPLIYVFLCQEMGTGGHLLIIISPTGSSPSPTSSFQEFITGSTRKRPTSLEEDQDVCGAFEVTRFNFGPFLAYSSVFLFFLFSVPGGGGGGGGSLLNPFFFTVSLPKLVLVQMLILCCFWPLLLCD</sequence>
<evidence type="ECO:0000313" key="3">
    <source>
        <dbReference type="EMBL" id="KAK4784743.1"/>
    </source>
</evidence>
<dbReference type="Proteomes" id="UP001346149">
    <property type="component" value="Unassembled WGS sequence"/>
</dbReference>
<keyword evidence="4" id="KW-1185">Reference proteome</keyword>
<feature type="transmembrane region" description="Helical" evidence="1">
    <location>
        <begin position="144"/>
        <end position="162"/>
    </location>
</feature>
<keyword evidence="1" id="KW-1133">Transmembrane helix</keyword>
<reference evidence="3 4" key="1">
    <citation type="journal article" date="2023" name="Hortic Res">
        <title>Pangenome of water caltrop reveals structural variations and asymmetric subgenome divergence after allopolyploidization.</title>
        <authorList>
            <person name="Zhang X."/>
            <person name="Chen Y."/>
            <person name="Wang L."/>
            <person name="Yuan Y."/>
            <person name="Fang M."/>
            <person name="Shi L."/>
            <person name="Lu R."/>
            <person name="Comes H.P."/>
            <person name="Ma Y."/>
            <person name="Chen Y."/>
            <person name="Huang G."/>
            <person name="Zhou Y."/>
            <person name="Zheng Z."/>
            <person name="Qiu Y."/>
        </authorList>
    </citation>
    <scope>NUCLEOTIDE SEQUENCE [LARGE SCALE GENOMIC DNA]</scope>
    <source>
        <strain evidence="3">F231</strain>
    </source>
</reference>
<dbReference type="EMBL" id="JAXQNO010000014">
    <property type="protein sequence ID" value="KAK4784056.1"/>
    <property type="molecule type" value="Genomic_DNA"/>
</dbReference>
<evidence type="ECO:0000313" key="4">
    <source>
        <dbReference type="Proteomes" id="UP001346149"/>
    </source>
</evidence>
<feature type="transmembrane region" description="Helical" evidence="1">
    <location>
        <begin position="182"/>
        <end position="199"/>
    </location>
</feature>
<protein>
    <submittedName>
        <fullName evidence="3">Uncharacterized protein</fullName>
    </submittedName>
</protein>
<evidence type="ECO:0000256" key="1">
    <source>
        <dbReference type="SAM" id="Phobius"/>
    </source>
</evidence>
<keyword evidence="1" id="KW-0812">Transmembrane</keyword>
<accession>A0AAN7R3T5</accession>
<proteinExistence type="predicted"/>